<keyword evidence="2" id="KW-0479">Metal-binding</keyword>
<comment type="caution">
    <text evidence="6">The sequence shown here is derived from an EMBL/GenBank/DDBJ whole genome shotgun (WGS) entry which is preliminary data.</text>
</comment>
<dbReference type="AlphaFoldDB" id="A0AAJ0DL02"/>
<dbReference type="Proteomes" id="UP001271007">
    <property type="component" value="Unassembled WGS sequence"/>
</dbReference>
<feature type="region of interest" description="Disordered" evidence="4">
    <location>
        <begin position="1"/>
        <end position="26"/>
    </location>
</feature>
<dbReference type="GO" id="GO:0046103">
    <property type="term" value="P:inosine biosynthetic process"/>
    <property type="evidence" value="ECO:0007669"/>
    <property type="project" value="TreeGrafter"/>
</dbReference>
<dbReference type="EMBL" id="JAWDJX010000021">
    <property type="protein sequence ID" value="KAK3052390.1"/>
    <property type="molecule type" value="Genomic_DNA"/>
</dbReference>
<dbReference type="PANTHER" id="PTHR11409">
    <property type="entry name" value="ADENOSINE DEAMINASE"/>
    <property type="match status" value="1"/>
</dbReference>
<keyword evidence="7" id="KW-1185">Reference proteome</keyword>
<dbReference type="SUPFAM" id="SSF51556">
    <property type="entry name" value="Metallo-dependent hydrolases"/>
    <property type="match status" value="1"/>
</dbReference>
<dbReference type="GO" id="GO:0046872">
    <property type="term" value="F:metal ion binding"/>
    <property type="evidence" value="ECO:0007669"/>
    <property type="project" value="UniProtKB-KW"/>
</dbReference>
<feature type="domain" description="Adenosine deaminase" evidence="5">
    <location>
        <begin position="295"/>
        <end position="572"/>
    </location>
</feature>
<evidence type="ECO:0000256" key="1">
    <source>
        <dbReference type="ARBA" id="ARBA00001947"/>
    </source>
</evidence>
<dbReference type="Gene3D" id="3.20.20.140">
    <property type="entry name" value="Metal-dependent hydrolases"/>
    <property type="match status" value="1"/>
</dbReference>
<comment type="cofactor">
    <cofactor evidence="1">
        <name>Zn(2+)</name>
        <dbReference type="ChEBI" id="CHEBI:29105"/>
    </cofactor>
</comment>
<evidence type="ECO:0000313" key="6">
    <source>
        <dbReference type="EMBL" id="KAK3052390.1"/>
    </source>
</evidence>
<feature type="compositionally biased region" description="Polar residues" evidence="4">
    <location>
        <begin position="1"/>
        <end position="12"/>
    </location>
</feature>
<dbReference type="InterPro" id="IPR032466">
    <property type="entry name" value="Metal_Hydrolase"/>
</dbReference>
<evidence type="ECO:0000256" key="2">
    <source>
        <dbReference type="ARBA" id="ARBA00022723"/>
    </source>
</evidence>
<dbReference type="InterPro" id="IPR006330">
    <property type="entry name" value="Ado/ade_deaminase"/>
</dbReference>
<evidence type="ECO:0000313" key="7">
    <source>
        <dbReference type="Proteomes" id="UP001271007"/>
    </source>
</evidence>
<gene>
    <name evidence="6" type="ORF">LTR09_006600</name>
</gene>
<evidence type="ECO:0000256" key="3">
    <source>
        <dbReference type="ARBA" id="ARBA00022801"/>
    </source>
</evidence>
<dbReference type="Pfam" id="PF00962">
    <property type="entry name" value="A_deaminase"/>
    <property type="match status" value="1"/>
</dbReference>
<dbReference type="PANTHER" id="PTHR11409:SF37">
    <property type="entry name" value="ADENOSINE DEAMINASE DOMAIN-CONTAINING PROTEIN"/>
    <property type="match status" value="1"/>
</dbReference>
<sequence length="608" mass="69052">MRSSSRDAQQPSDIEKTQDPRNSSEHVKDALISLARNINGNDKSALYHLQRYELVDNEQNASWYAKAKSAASPAELEASGIIVKIREHERRDPNLFGNLPSEAVPDARSRDMGGRFLMNLERINNSKIFSIAQAMPKGAHQHLHFNSEIPPEILFPHARSREMQDTMFVRSTLPLTSPEAFKGCEIVFNVFPKETTSANIFLPSYDPNVKDSNNCPWMLWRNFRQAFPAAIAPSGPGKLDAPERWAREKMIITVDHAYGEGQTHNGTWACFNQGTRAFKGLLGYEGVYRWYIGHAIDSMIQDKVMYAELRPMLLDKSIPSNDGLRKIGLKEQMSIICEEVVKKRRELEARNELDKFPFGIKIIYCTPRSIPLARMKTELEDCISLKVQFPDLICGFDLVGAEDRPNCVRFYADLLLAFQQTCRQLRIEIPFMFHAGETLIDTGGSSNPENSNLYDALLLHAKRIGHGYALLKHPQLVEKYKEKNICLELCPISNELLHLCGNAREHPYPQLLAAGLHCTLNADNPSLFRDTNKFSSSLSYEFYQVMVGDPRMNIHGWKQLAEWSLEHSCLSPREIKRAKAIHAREWEAFCQGVVSEYKDIADALGELP</sequence>
<dbReference type="GO" id="GO:0006154">
    <property type="term" value="P:adenosine catabolic process"/>
    <property type="evidence" value="ECO:0007669"/>
    <property type="project" value="TreeGrafter"/>
</dbReference>
<protein>
    <recommendedName>
        <fullName evidence="5">Adenosine deaminase domain-containing protein</fullName>
    </recommendedName>
</protein>
<evidence type="ECO:0000259" key="5">
    <source>
        <dbReference type="Pfam" id="PF00962"/>
    </source>
</evidence>
<organism evidence="6 7">
    <name type="scientific">Extremus antarcticus</name>
    <dbReference type="NCBI Taxonomy" id="702011"/>
    <lineage>
        <taxon>Eukaryota</taxon>
        <taxon>Fungi</taxon>
        <taxon>Dikarya</taxon>
        <taxon>Ascomycota</taxon>
        <taxon>Pezizomycotina</taxon>
        <taxon>Dothideomycetes</taxon>
        <taxon>Dothideomycetidae</taxon>
        <taxon>Mycosphaerellales</taxon>
        <taxon>Extremaceae</taxon>
        <taxon>Extremus</taxon>
    </lineage>
</organism>
<dbReference type="GO" id="GO:0004000">
    <property type="term" value="F:adenosine deaminase activity"/>
    <property type="evidence" value="ECO:0007669"/>
    <property type="project" value="TreeGrafter"/>
</dbReference>
<proteinExistence type="predicted"/>
<feature type="compositionally biased region" description="Basic and acidic residues" evidence="4">
    <location>
        <begin position="13"/>
        <end position="26"/>
    </location>
</feature>
<reference evidence="6" key="1">
    <citation type="submission" date="2023-04" db="EMBL/GenBank/DDBJ databases">
        <title>Black Yeasts Isolated from many extreme environments.</title>
        <authorList>
            <person name="Coleine C."/>
            <person name="Stajich J.E."/>
            <person name="Selbmann L."/>
        </authorList>
    </citation>
    <scope>NUCLEOTIDE SEQUENCE</scope>
    <source>
        <strain evidence="6">CCFEE 5312</strain>
    </source>
</reference>
<keyword evidence="3" id="KW-0378">Hydrolase</keyword>
<evidence type="ECO:0000256" key="4">
    <source>
        <dbReference type="SAM" id="MobiDB-lite"/>
    </source>
</evidence>
<name>A0AAJ0DL02_9PEZI</name>
<accession>A0AAJ0DL02</accession>
<dbReference type="InterPro" id="IPR001365">
    <property type="entry name" value="A_deaminase_dom"/>
</dbReference>